<dbReference type="Proteomes" id="UP000198893">
    <property type="component" value="Unassembled WGS sequence"/>
</dbReference>
<gene>
    <name evidence="1" type="ORF">SAMN04490248_11427</name>
</gene>
<evidence type="ECO:0000313" key="2">
    <source>
        <dbReference type="Proteomes" id="UP000198893"/>
    </source>
</evidence>
<dbReference type="RefSeq" id="WP_093118775.1">
    <property type="nucleotide sequence ID" value="NZ_FODS01000014.1"/>
</dbReference>
<keyword evidence="2" id="KW-1185">Reference proteome</keyword>
<reference evidence="1 2" key="1">
    <citation type="submission" date="2016-10" db="EMBL/GenBank/DDBJ databases">
        <authorList>
            <person name="de Groot N.N."/>
        </authorList>
    </citation>
    <scope>NUCLEOTIDE SEQUENCE [LARGE SCALE GENOMIC DNA]</scope>
    <source>
        <strain evidence="1 2">DSM 27842</strain>
    </source>
</reference>
<dbReference type="AlphaFoldDB" id="A0A1H8T3W7"/>
<accession>A0A1H8T3W7</accession>
<dbReference type="EMBL" id="FODS01000014">
    <property type="protein sequence ID" value="SEO85505.1"/>
    <property type="molecule type" value="Genomic_DNA"/>
</dbReference>
<dbReference type="STRING" id="569882.SAMN04490248_11427"/>
<name>A0A1H8T3W7_9RHOB</name>
<organism evidence="1 2">
    <name type="scientific">Salinihabitans flavidus</name>
    <dbReference type="NCBI Taxonomy" id="569882"/>
    <lineage>
        <taxon>Bacteria</taxon>
        <taxon>Pseudomonadati</taxon>
        <taxon>Pseudomonadota</taxon>
        <taxon>Alphaproteobacteria</taxon>
        <taxon>Rhodobacterales</taxon>
        <taxon>Roseobacteraceae</taxon>
        <taxon>Salinihabitans</taxon>
    </lineage>
</organism>
<evidence type="ECO:0000313" key="1">
    <source>
        <dbReference type="EMBL" id="SEO85505.1"/>
    </source>
</evidence>
<sequence>MLINTITGGQHEVRNIDHIRLKGHADGRWSLKIYPASGDLLMPSGASESEVEVSPEEVERIRLVAGHLIASIPPEFGGQPLRPSPIELR</sequence>
<protein>
    <submittedName>
        <fullName evidence="1">Uncharacterized protein</fullName>
    </submittedName>
</protein>
<proteinExistence type="predicted"/>